<dbReference type="Pfam" id="PF13873">
    <property type="entry name" value="Myb_DNA-bind_5"/>
    <property type="match status" value="1"/>
</dbReference>
<feature type="compositionally biased region" description="Basic and acidic residues" evidence="1">
    <location>
        <begin position="479"/>
        <end position="489"/>
    </location>
</feature>
<dbReference type="InParanoid" id="A0A803KE10"/>
<proteinExistence type="predicted"/>
<organism evidence="3">
    <name type="scientific">Xenopus tropicalis</name>
    <name type="common">Western clawed frog</name>
    <name type="synonym">Silurana tropicalis</name>
    <dbReference type="NCBI Taxonomy" id="8364"/>
    <lineage>
        <taxon>Eukaryota</taxon>
        <taxon>Metazoa</taxon>
        <taxon>Chordata</taxon>
        <taxon>Craniata</taxon>
        <taxon>Vertebrata</taxon>
        <taxon>Euteleostomi</taxon>
        <taxon>Amphibia</taxon>
        <taxon>Batrachia</taxon>
        <taxon>Anura</taxon>
        <taxon>Pipoidea</taxon>
        <taxon>Pipidae</taxon>
        <taxon>Xenopodinae</taxon>
        <taxon>Xenopus</taxon>
        <taxon>Silurana</taxon>
    </lineage>
</organism>
<accession>A0A803KE10</accession>
<dbReference type="Ensembl" id="ENSXETT00000115289">
    <property type="protein sequence ID" value="ENSXETP00000118488"/>
    <property type="gene ID" value="ENSXETG00000046497"/>
</dbReference>
<dbReference type="GeneTree" id="ENSGT00960000187715"/>
<protein>
    <recommendedName>
        <fullName evidence="2">Myb/SANT-like DNA-binding domain-containing protein</fullName>
    </recommendedName>
</protein>
<evidence type="ECO:0000313" key="3">
    <source>
        <dbReference type="Ensembl" id="ENSXETP00000118488"/>
    </source>
</evidence>
<sequence length="527" mass="59047">MKSFQEEKNMAEQLTDKEFQQLLQFLPFIRAQSTIQSAGSLNNAPTATNLTSVVSSVPQLAGPTIILESTKSASAEPPVPEENLICQGLSENTSTTDKAENVIPFKKCQSKSKHKSVACDPNVLEYEELGNNLRNQCEDLSSSEDSEDLKGHSKSGLIESSQKRMSKFSDEELEVLIREVTEKYEMLYGSLASKLTNQRKKQIWETIRSKVCAVGVKPRSIIQLKKRWLDIRRRTKDKLGQLEKIRHKTGGGEENTASLNRFETQVQETIPELLIKGDSTLDSSDLKSVGTYAQIEKLFMDEDAIQDTNNEDIASTSKIHTKPFVCIDSQKKVILEEMLHLCKETGPAQDKCLNVLNEILSVSKEQLKLARDNSNILQSMCSSMKSVELAFLDFLKLERHLVLAVETDKTDYIVDDLNSSLFESDTGDLPKQEETNTIELTSKPNSPLSVTQKQNNAPNDTCLVENLLSQQDAQCCDGGKPKCDTEAHSQENSQEPKLLRRSTRKRKCNVELASQKRGKPKNIQSNK</sequence>
<dbReference type="PANTHER" id="PTHR23098:SF22">
    <property type="entry name" value="MYB-LIKE DOMAIN-CONTAINING PROTEIN"/>
    <property type="match status" value="1"/>
</dbReference>
<evidence type="ECO:0000256" key="1">
    <source>
        <dbReference type="SAM" id="MobiDB-lite"/>
    </source>
</evidence>
<reference evidence="3" key="2">
    <citation type="submission" date="2021-03" db="UniProtKB">
        <authorList>
            <consortium name="Ensembl"/>
        </authorList>
    </citation>
    <scope>IDENTIFICATION</scope>
</reference>
<evidence type="ECO:0000259" key="2">
    <source>
        <dbReference type="Pfam" id="PF13873"/>
    </source>
</evidence>
<feature type="region of interest" description="Disordered" evidence="1">
    <location>
        <begin position="138"/>
        <end position="163"/>
    </location>
</feature>
<dbReference type="InterPro" id="IPR028002">
    <property type="entry name" value="Myb_DNA-bind_5"/>
</dbReference>
<name>A0A803KE10_XENTR</name>
<reference evidence="3" key="1">
    <citation type="journal article" date="2010" name="Science">
        <title>The genome of the Western clawed frog Xenopus tropicalis.</title>
        <authorList>
            <person name="Hellsten U."/>
            <person name="Harland R.M."/>
            <person name="Gilchrist M.J."/>
            <person name="Hendrix D."/>
            <person name="Jurka J."/>
            <person name="Kapitonov V."/>
            <person name="Ovcharenko I."/>
            <person name="Putnam N.H."/>
            <person name="Shu S."/>
            <person name="Taher L."/>
            <person name="Blitz I.L."/>
            <person name="Blumberg B."/>
            <person name="Dichmann D.S."/>
            <person name="Dubchak I."/>
            <person name="Amaya E."/>
            <person name="Detter J.C."/>
            <person name="Fletcher R."/>
            <person name="Gerhard D.S."/>
            <person name="Goodstein D."/>
            <person name="Graves T."/>
            <person name="Grigoriev I.V."/>
            <person name="Grimwood J."/>
            <person name="Kawashima T."/>
            <person name="Lindquist E."/>
            <person name="Lucas S.M."/>
            <person name="Mead P.E."/>
            <person name="Mitros T."/>
            <person name="Ogino H."/>
            <person name="Ohta Y."/>
            <person name="Poliakov A.V."/>
            <person name="Pollet N."/>
            <person name="Robert J."/>
            <person name="Salamov A."/>
            <person name="Sater A.K."/>
            <person name="Schmutz J."/>
            <person name="Terry A."/>
            <person name="Vize P.D."/>
            <person name="Warren W.C."/>
            <person name="Wells D."/>
            <person name="Wills A."/>
            <person name="Wilson R.K."/>
            <person name="Zimmerman L.B."/>
            <person name="Zorn A.M."/>
            <person name="Grainger R."/>
            <person name="Grammer T."/>
            <person name="Khokha M.K."/>
            <person name="Richardson P.M."/>
            <person name="Rokhsar D.S."/>
        </authorList>
    </citation>
    <scope>NUCLEOTIDE SEQUENCE [LARGE SCALE GENOMIC DNA]</scope>
    <source>
        <strain evidence="3">Nigerian</strain>
    </source>
</reference>
<feature type="region of interest" description="Disordered" evidence="1">
    <location>
        <begin position="479"/>
        <end position="527"/>
    </location>
</feature>
<dbReference type="PANTHER" id="PTHR23098">
    <property type="entry name" value="AGAP001331-PA-RELATED"/>
    <property type="match status" value="1"/>
</dbReference>
<feature type="domain" description="Myb/SANT-like DNA-binding" evidence="2">
    <location>
        <begin position="164"/>
        <end position="240"/>
    </location>
</feature>
<dbReference type="AlphaFoldDB" id="A0A803KE10"/>